<reference evidence="3" key="1">
    <citation type="submission" date="2018-11" db="EMBL/GenBank/DDBJ databases">
        <authorList>
            <person name="Grassa J C."/>
        </authorList>
    </citation>
    <scope>NUCLEOTIDE SEQUENCE [LARGE SCALE GENOMIC DNA]</scope>
</reference>
<dbReference type="EnsemblPlants" id="evm.model.01.1113">
    <property type="protein sequence ID" value="cds.evm.model.01.1113"/>
    <property type="gene ID" value="evm.TU.01.1113"/>
</dbReference>
<name>A0A803NFM8_CANSA</name>
<keyword evidence="4" id="KW-1185">Reference proteome</keyword>
<dbReference type="Pfam" id="PF00078">
    <property type="entry name" value="RVT_1"/>
    <property type="match status" value="2"/>
</dbReference>
<accession>A0A803NFM8</accession>
<dbReference type="Proteomes" id="UP000596661">
    <property type="component" value="Chromosome 1"/>
</dbReference>
<dbReference type="SUPFAM" id="SSF56219">
    <property type="entry name" value="DNase I-like"/>
    <property type="match status" value="1"/>
</dbReference>
<dbReference type="PANTHER" id="PTHR33116">
    <property type="entry name" value="REVERSE TRANSCRIPTASE ZINC-BINDING DOMAIN-CONTAINING PROTEIN-RELATED-RELATED"/>
    <property type="match status" value="1"/>
</dbReference>
<feature type="region of interest" description="Disordered" evidence="1">
    <location>
        <begin position="1559"/>
        <end position="1580"/>
    </location>
</feature>
<dbReference type="CDD" id="cd01650">
    <property type="entry name" value="RT_nLTR_like"/>
    <property type="match status" value="1"/>
</dbReference>
<proteinExistence type="predicted"/>
<dbReference type="GO" id="GO:0003676">
    <property type="term" value="F:nucleic acid binding"/>
    <property type="evidence" value="ECO:0007669"/>
    <property type="project" value="InterPro"/>
</dbReference>
<dbReference type="InterPro" id="IPR043502">
    <property type="entry name" value="DNA/RNA_pol_sf"/>
</dbReference>
<evidence type="ECO:0000256" key="1">
    <source>
        <dbReference type="SAM" id="MobiDB-lite"/>
    </source>
</evidence>
<dbReference type="InterPro" id="IPR036397">
    <property type="entry name" value="RNaseH_sf"/>
</dbReference>
<sequence>MAEHWDGRFPVKISESSDLFMLTFGCEGDKLRVLDREPFHFQNHHVVLHTPVVGQNFTSDDLKYTPFWVQVYRLPFLSKTKTLAVALGNIIGKYEDVFEDSLNEGWGPFLRTRVLMDVTKPLKRGRMISLGHVKDKFWVDFRYERLPEYCMECGVIGHPYNKCSIFLEKLDNGEEPVLEYQPFIKGSSLPTSSYDRYRTDFAKGDAWPLLTRLAKKSFTAAVPQLHLRGHSHPRPLYAGESSNAIDNEDIISNAPHNLTVPASIKKPPSICFQPSSLNNSTISCPSSSAACDKRADNSHGPLSNFTDLSSIYMPFTPITPSCNAFATYPPTDQFINLSNKQIMVSAALTPLMSHAISTPATAVTNASGKENSNPNVLTKRQSEVPRAAMKIVSWNARGLGNQRAIRKLRLLVKEQSPTVLFIMETKLACNSISHFRSILNFNNGLEVPRVGLSGGLMLLWKDDVDVSLNNFNVNVFDCYMSCNNGPSWHFTAFYGAPSLSNRGVTWTLLKRLKDIAPLLPWMVIGDFNEILYSHNKQGGNLRSANQMDEFRSVLDSCQLNELPFNGDPFTWIKGRHNVDTIKERLDWCFTNNSWTSHFQPLVTSHLDYFSSDHRAIAVNIIEHGSNQTSPHRITRFRFEKMWLKDAEAATIIRESWSEDNAGNISGFLNNLTSCTDALQQWHFHKFGRMKRDITQLQKSVAALNDVADRSQVQVTQLKNSEAILDELLANEEEYWHQRSRVDWLQCGDQNTKFFHAHASSRKAKNSIKALINDQGVTVRSKPDLTKVICSYYDTLFTSDGVNPEALQSVLDAIPATITDEMNQSLICPFTNDEVVSALKSMSPDKSPGSDGMSAMFYQNYWNIVGNSVTEIVLGVLNEGTDVSQLNKSIITLVPKVPNPIGMTDYRPISLCNVIYKLISKTIVLRFQKVLPFVISETQSAFLSNRLITDNILVAFELVHHLRHKTQGKVGFAALKLDMSKAFDRVEWKYLEAVMLKMGFASQWVALIMNCITTSTFSFSLNGEVGHVQPYRGLRQGDPLSPYLFLICSEGLSRLLRYEEGVGNLDGLRLTRNSPAVSHLLFADDSLLFCRANDQSAVAIHRILDTYHKASGQVLNNNKSVMSFSPNTTMAAQNFFAHTLHMPITECHERYLGLPSYSGRDKQELFSHIKEKVWKLLHAWNEQIFSVGGKEVLLKAVVQSIPTYAMSCFKLTKKFCNQLESGILYANLSTKGHGIGSFVHFNQALLAKQAWRIFNILDSLLTALLKHRYFSTTSFLDANIGHSPSYTWQSICWGRELLVKGMRFKIGDGHRIVCATDPWIPSHSNFKPVSYHGPPNMSVSHLITEQRVCNIELLNTYFQPIDVDKILTIPLSFFASNDRLIWHHSTSGSYNVKSGFHLASSLEDQDACSPSDPNLAWWKFFWSLNLPPKIRIFAWKVYHNIIPTAAALHRRKVIDSAACSLCTSNWESIGHALFYCKHARRIWQESKFFIDFQSAKAMQNGDYLQLLSSIYSQEDFELLVCIMWGVWTDRNKIFHGGQARLSSSIVAYATGFHNDFNRAKHQSASMTTASTSTDRPALSSRRQEQIPWSVPRLNEFKLNIDAATDIDQKILGIGAILRDNTGMVLAALSKKVQGSFRSDEMEAKALFHALNWASQLQLSITHIETDALRVSSAINSSLADLSCFLDIIFDVKCLLSFFPNVLVSHIKRSANQAAHGLAKFALGLDDDIGFKGYAALKLDMSKAFDRVEWSYLAAVMGKMGFNIRWITLIMNCLTTTTFSFLINGSVTGSVLPQRGLCQGDPLSPYLFLICSEGLSRILKYEEAVGRLKGLAIARTAPTITHLLFADDSLLFCQANDRSCGAIKRALDIYHWASGQLLNEDKLVMSFSPNTTDEVKHSFTQILGMPISDCHEKYLGRPTYSEQNKSQLFADIKDRILKMLHAWNDKLFSIGGKEVLLKAVVQSIPTYAMSCFKLSTKFCKDIDTMMAQFWWGTTYDKKRTHWKKWKFLCTSKMEGGSGSHIRTASESWIPAQIRFTPIMFTGFPDSCVADYIIENKVWDVTKLQNDFSTIDVDNILKIPLSFAAQDDSFIWHYISSGVYIVQSVIRDNKGAVLAALSKLIVGNFRSQEMEAKALFNALQWILQMNLHIDQIEADSLMLVKAISNLASCSPTFKDLVLDVKNLLSNFPNVCVSHVRRDANQAAHGLVKQALAMDSDCIWLGEIPPTIFSVVVNDSFNL</sequence>
<dbReference type="InterPro" id="IPR002156">
    <property type="entry name" value="RNaseH_domain"/>
</dbReference>
<dbReference type="InterPro" id="IPR026960">
    <property type="entry name" value="RVT-Znf"/>
</dbReference>
<dbReference type="CDD" id="cd06222">
    <property type="entry name" value="RNase_H_like"/>
    <property type="match status" value="2"/>
</dbReference>
<dbReference type="InterPro" id="IPR044730">
    <property type="entry name" value="RNase_H-like_dom_plant"/>
</dbReference>
<dbReference type="SUPFAM" id="SSF53098">
    <property type="entry name" value="Ribonuclease H-like"/>
    <property type="match status" value="2"/>
</dbReference>
<feature type="domain" description="Reverse transcriptase" evidence="2">
    <location>
        <begin position="874"/>
        <end position="1155"/>
    </location>
</feature>
<dbReference type="PANTHER" id="PTHR33116:SF86">
    <property type="entry name" value="REVERSE TRANSCRIPTASE DOMAIN-CONTAINING PROTEIN"/>
    <property type="match status" value="1"/>
</dbReference>
<feature type="compositionally biased region" description="Low complexity" evidence="1">
    <location>
        <begin position="1562"/>
        <end position="1572"/>
    </location>
</feature>
<dbReference type="PROSITE" id="PS50878">
    <property type="entry name" value="RT_POL"/>
    <property type="match status" value="1"/>
</dbReference>
<dbReference type="InterPro" id="IPR000477">
    <property type="entry name" value="RT_dom"/>
</dbReference>
<evidence type="ECO:0000313" key="3">
    <source>
        <dbReference type="EnsemblPlants" id="cds.evm.model.01.1113"/>
    </source>
</evidence>
<dbReference type="Gene3D" id="3.60.10.10">
    <property type="entry name" value="Endonuclease/exonuclease/phosphatase"/>
    <property type="match status" value="1"/>
</dbReference>
<dbReference type="InterPro" id="IPR036691">
    <property type="entry name" value="Endo/exonu/phosph_ase_sf"/>
</dbReference>
<dbReference type="Pfam" id="PF13456">
    <property type="entry name" value="RVT_3"/>
    <property type="match status" value="2"/>
</dbReference>
<reference evidence="3" key="2">
    <citation type="submission" date="2021-03" db="UniProtKB">
        <authorList>
            <consortium name="EnsemblPlants"/>
        </authorList>
    </citation>
    <scope>IDENTIFICATION</scope>
</reference>
<dbReference type="EMBL" id="UZAU01000023">
    <property type="status" value="NOT_ANNOTATED_CDS"/>
    <property type="molecule type" value="Genomic_DNA"/>
</dbReference>
<evidence type="ECO:0000313" key="4">
    <source>
        <dbReference type="Proteomes" id="UP000596661"/>
    </source>
</evidence>
<dbReference type="InterPro" id="IPR025836">
    <property type="entry name" value="Zn_knuckle_CX2CX4HX4C"/>
</dbReference>
<dbReference type="SUPFAM" id="SSF56672">
    <property type="entry name" value="DNA/RNA polymerases"/>
    <property type="match status" value="2"/>
</dbReference>
<protein>
    <recommendedName>
        <fullName evidence="2">Reverse transcriptase domain-containing protein</fullName>
    </recommendedName>
</protein>
<dbReference type="Gramene" id="evm.model.01.1113">
    <property type="protein sequence ID" value="cds.evm.model.01.1113"/>
    <property type="gene ID" value="evm.TU.01.1113"/>
</dbReference>
<dbReference type="Pfam" id="PF03372">
    <property type="entry name" value="Exo_endo_phos"/>
    <property type="match status" value="1"/>
</dbReference>
<organism evidence="3 4">
    <name type="scientific">Cannabis sativa</name>
    <name type="common">Hemp</name>
    <name type="synonym">Marijuana</name>
    <dbReference type="NCBI Taxonomy" id="3483"/>
    <lineage>
        <taxon>Eukaryota</taxon>
        <taxon>Viridiplantae</taxon>
        <taxon>Streptophyta</taxon>
        <taxon>Embryophyta</taxon>
        <taxon>Tracheophyta</taxon>
        <taxon>Spermatophyta</taxon>
        <taxon>Magnoliopsida</taxon>
        <taxon>eudicotyledons</taxon>
        <taxon>Gunneridae</taxon>
        <taxon>Pentapetalae</taxon>
        <taxon>rosids</taxon>
        <taxon>fabids</taxon>
        <taxon>Rosales</taxon>
        <taxon>Cannabaceae</taxon>
        <taxon>Cannabis</taxon>
    </lineage>
</organism>
<evidence type="ECO:0000259" key="2">
    <source>
        <dbReference type="PROSITE" id="PS50878"/>
    </source>
</evidence>
<dbReference type="GO" id="GO:0004523">
    <property type="term" value="F:RNA-DNA hybrid ribonuclease activity"/>
    <property type="evidence" value="ECO:0007669"/>
    <property type="project" value="InterPro"/>
</dbReference>
<dbReference type="InterPro" id="IPR012337">
    <property type="entry name" value="RNaseH-like_sf"/>
</dbReference>
<dbReference type="Gene3D" id="3.30.420.10">
    <property type="entry name" value="Ribonuclease H-like superfamily/Ribonuclease H"/>
    <property type="match status" value="2"/>
</dbReference>
<dbReference type="Pfam" id="PF14392">
    <property type="entry name" value="zf-CCHC_4"/>
    <property type="match status" value="1"/>
</dbReference>
<dbReference type="Pfam" id="PF13966">
    <property type="entry name" value="zf-RVT"/>
    <property type="match status" value="1"/>
</dbReference>
<dbReference type="InterPro" id="IPR005135">
    <property type="entry name" value="Endo/exonuclease/phosphatase"/>
</dbReference>